<dbReference type="GeneID" id="63770185"/>
<dbReference type="InParanoid" id="A0A1Y2E0K9"/>
<feature type="transmembrane region" description="Helical" evidence="4">
    <location>
        <begin position="519"/>
        <end position="543"/>
    </location>
</feature>
<feature type="region of interest" description="Disordered" evidence="3">
    <location>
        <begin position="662"/>
        <end position="784"/>
    </location>
</feature>
<keyword evidence="5" id="KW-0732">Signal</keyword>
<keyword evidence="4" id="KW-0472">Membrane</keyword>
<dbReference type="PANTHER" id="PTHR46228">
    <property type="entry name" value="KELCH DOMAIN-CONTAINING PROTEIN"/>
    <property type="match status" value="1"/>
</dbReference>
<dbReference type="STRING" id="1141098.A0A1Y2E0K9"/>
<dbReference type="EMBL" id="MCFJ01000006">
    <property type="protein sequence ID" value="ORY64886.1"/>
    <property type="molecule type" value="Genomic_DNA"/>
</dbReference>
<feature type="compositionally biased region" description="Acidic residues" evidence="3">
    <location>
        <begin position="775"/>
        <end position="784"/>
    </location>
</feature>
<keyword evidence="4" id="KW-1133">Transmembrane helix</keyword>
<accession>A0A1Y2E0K9</accession>
<keyword evidence="7" id="KW-1185">Reference proteome</keyword>
<evidence type="ECO:0000256" key="3">
    <source>
        <dbReference type="SAM" id="MobiDB-lite"/>
    </source>
</evidence>
<evidence type="ECO:0000256" key="2">
    <source>
        <dbReference type="ARBA" id="ARBA00022737"/>
    </source>
</evidence>
<dbReference type="PANTHER" id="PTHR46228:SF2">
    <property type="entry name" value="KELCH REPEAT PROTEIN (AFU_ORTHOLOGUE AFUA_4G14350)"/>
    <property type="match status" value="1"/>
</dbReference>
<feature type="compositionally biased region" description="Polar residues" evidence="3">
    <location>
        <begin position="732"/>
        <end position="749"/>
    </location>
</feature>
<feature type="compositionally biased region" description="Polar residues" evidence="3">
    <location>
        <begin position="665"/>
        <end position="687"/>
    </location>
</feature>
<evidence type="ECO:0000313" key="7">
    <source>
        <dbReference type="Proteomes" id="UP000193689"/>
    </source>
</evidence>
<name>A0A1Y2E0K9_9PEZI</name>
<dbReference type="SUPFAM" id="SSF50965">
    <property type="entry name" value="Galactose oxidase, central domain"/>
    <property type="match status" value="1"/>
</dbReference>
<evidence type="ECO:0000256" key="5">
    <source>
        <dbReference type="SAM" id="SignalP"/>
    </source>
</evidence>
<feature type="signal peptide" evidence="5">
    <location>
        <begin position="1"/>
        <end position="21"/>
    </location>
</feature>
<gene>
    <name evidence="6" type="ORF">BCR38DRAFT_186468</name>
</gene>
<sequence length="784" mass="84427">MFWFRISWFAFAGYLAAFVEGQQSGWADDQVNATMCAWKASRVAKIRDTVYIDGGYLYWAPGMADGSYGAPTQDNNPLGLIYTLNFSTPFNTSANISEVLNVTSKAPNGNAANNFAPNYYDGAILANDNEFFLYGGLLRETDVYSSPDADEVLGYQLFQYGAPKESWFPGFVNERLDDGVTRYITYGGAASSPSENKGWYFGGMRSASGGPIYYPGSNESLNPLNVSNTLITLDMATQTEESWSNSTLPASIKGRANPDLVWVPVGEQGILVAIGGVIYPDFNNPIMLSQNEAQSRLESPEFMSTIDIYDIAGNKWYKQNTTDGPGQLTQGCAVVAPAQDYSSYNIYYYGGYDGLHANGDFNDDVWILSLPSFIWIKVSSGRTAHARAGHQCVMPYPDQMMVIGGYASLKGVDTQQCLQGGIIQMFNLTEGKWVDSYDPASWAPYGVPETIYATIGGTETGGATMTTPLSIGWATTELASVFATPYPTSKITTYYPYASIASITHPPDVSSGGGGTQPWVAPVLGVVLGLVFISVLVVAILVYRRRKLLKRGGMSAGGTDENGYRIISWIRGQDSNKAPTVTTDDTAMNSDDVESRIEHAQPHNQARLFPDARQGPEMASVRPHEMSGTALAELMDTSSPAELGDTGLSPIDIINKHSHFARTPHSASTPTNPSAFSQSNYTVSQDHTSVSSVTGTVPSTPPTPVLVSAAPMSPEGGGAPSPLLPVSPPTADEQNATDYMSVHGQSLAPQEQQEQQEGLGGNTSSPLRKSVFYESAEDLGDMRK</sequence>
<keyword evidence="4" id="KW-0812">Transmembrane</keyword>
<dbReference type="OrthoDB" id="10251809at2759"/>
<protein>
    <recommendedName>
        <fullName evidence="8">Kelch repeat protein</fullName>
    </recommendedName>
</protein>
<dbReference type="AlphaFoldDB" id="A0A1Y2E0K9"/>
<feature type="compositionally biased region" description="Low complexity" evidence="3">
    <location>
        <begin position="688"/>
        <end position="698"/>
    </location>
</feature>
<organism evidence="6 7">
    <name type="scientific">Pseudomassariella vexata</name>
    <dbReference type="NCBI Taxonomy" id="1141098"/>
    <lineage>
        <taxon>Eukaryota</taxon>
        <taxon>Fungi</taxon>
        <taxon>Dikarya</taxon>
        <taxon>Ascomycota</taxon>
        <taxon>Pezizomycotina</taxon>
        <taxon>Sordariomycetes</taxon>
        <taxon>Xylariomycetidae</taxon>
        <taxon>Amphisphaeriales</taxon>
        <taxon>Pseudomassariaceae</taxon>
        <taxon>Pseudomassariella</taxon>
    </lineage>
</organism>
<keyword evidence="1" id="KW-0880">Kelch repeat</keyword>
<evidence type="ECO:0000256" key="4">
    <source>
        <dbReference type="SAM" id="Phobius"/>
    </source>
</evidence>
<evidence type="ECO:0008006" key="8">
    <source>
        <dbReference type="Google" id="ProtNLM"/>
    </source>
</evidence>
<proteinExistence type="predicted"/>
<dbReference type="Gene3D" id="2.120.10.80">
    <property type="entry name" value="Kelch-type beta propeller"/>
    <property type="match status" value="1"/>
</dbReference>
<reference evidence="6 7" key="1">
    <citation type="submission" date="2016-07" db="EMBL/GenBank/DDBJ databases">
        <title>Pervasive Adenine N6-methylation of Active Genes in Fungi.</title>
        <authorList>
            <consortium name="DOE Joint Genome Institute"/>
            <person name="Mondo S.J."/>
            <person name="Dannebaum R.O."/>
            <person name="Kuo R.C."/>
            <person name="Labutti K."/>
            <person name="Haridas S."/>
            <person name="Kuo A."/>
            <person name="Salamov A."/>
            <person name="Ahrendt S.R."/>
            <person name="Lipzen A."/>
            <person name="Sullivan W."/>
            <person name="Andreopoulos W.B."/>
            <person name="Clum A."/>
            <person name="Lindquist E."/>
            <person name="Daum C."/>
            <person name="Ramamoorthy G.K."/>
            <person name="Gryganskyi A."/>
            <person name="Culley D."/>
            <person name="Magnuson J.K."/>
            <person name="James T.Y."/>
            <person name="O'Malley M.A."/>
            <person name="Stajich J.E."/>
            <person name="Spatafora J.W."/>
            <person name="Visel A."/>
            <person name="Grigoriev I.V."/>
        </authorList>
    </citation>
    <scope>NUCLEOTIDE SEQUENCE [LARGE SCALE GENOMIC DNA]</scope>
    <source>
        <strain evidence="6 7">CBS 129021</strain>
    </source>
</reference>
<comment type="caution">
    <text evidence="6">The sequence shown here is derived from an EMBL/GenBank/DDBJ whole genome shotgun (WGS) entry which is preliminary data.</text>
</comment>
<dbReference type="InterPro" id="IPR015915">
    <property type="entry name" value="Kelch-typ_b-propeller"/>
</dbReference>
<keyword evidence="2" id="KW-0677">Repeat</keyword>
<evidence type="ECO:0000313" key="6">
    <source>
        <dbReference type="EMBL" id="ORY64886.1"/>
    </source>
</evidence>
<dbReference type="Proteomes" id="UP000193689">
    <property type="component" value="Unassembled WGS sequence"/>
</dbReference>
<evidence type="ECO:0000256" key="1">
    <source>
        <dbReference type="ARBA" id="ARBA00022441"/>
    </source>
</evidence>
<dbReference type="InterPro" id="IPR011043">
    <property type="entry name" value="Gal_Oxase/kelch_b-propeller"/>
</dbReference>
<feature type="chain" id="PRO_5013208912" description="Kelch repeat protein" evidence="5">
    <location>
        <begin position="22"/>
        <end position="784"/>
    </location>
</feature>
<dbReference type="RefSeq" id="XP_040716038.1">
    <property type="nucleotide sequence ID" value="XM_040853973.1"/>
</dbReference>